<sequence>MSGTKKSHSETKKQEKNLLQFGLIKVLTNLLPGFKTPTYADMLRIDGLMKKFQSTFDEEQAHIISVYEQNNLPKEEDVNPNHPLFRQINEEFSIGLSSLALTEIQKFTLSEFNNSVDGLAFNYHERSLLQKYLVIEEKV</sequence>
<evidence type="ECO:0000313" key="1">
    <source>
        <dbReference type="EMBL" id="MBB2149183.1"/>
    </source>
</evidence>
<dbReference type="Proteomes" id="UP000636110">
    <property type="component" value="Unassembled WGS sequence"/>
</dbReference>
<protein>
    <recommendedName>
        <fullName evidence="3">TerB family tellurite resistance protein</fullName>
    </recommendedName>
</protein>
<evidence type="ECO:0000313" key="2">
    <source>
        <dbReference type="Proteomes" id="UP000636110"/>
    </source>
</evidence>
<name>A0ABR6EV82_9SPHI</name>
<reference evidence="1 2" key="1">
    <citation type="submission" date="2019-11" db="EMBL/GenBank/DDBJ databases">
        <title>Description of Pedobacter sp. LMG 31462T.</title>
        <authorList>
            <person name="Carlier A."/>
            <person name="Qi S."/>
            <person name="Vandamme P."/>
        </authorList>
    </citation>
    <scope>NUCLEOTIDE SEQUENCE [LARGE SCALE GENOMIC DNA]</scope>
    <source>
        <strain evidence="1 2">LMG 31462</strain>
    </source>
</reference>
<keyword evidence="2" id="KW-1185">Reference proteome</keyword>
<accession>A0ABR6EV82</accession>
<dbReference type="EMBL" id="WNXC01000002">
    <property type="protein sequence ID" value="MBB2149183.1"/>
    <property type="molecule type" value="Genomic_DNA"/>
</dbReference>
<organism evidence="1 2">
    <name type="scientific">Pedobacter gandavensis</name>
    <dbReference type="NCBI Taxonomy" id="2679963"/>
    <lineage>
        <taxon>Bacteria</taxon>
        <taxon>Pseudomonadati</taxon>
        <taxon>Bacteroidota</taxon>
        <taxon>Sphingobacteriia</taxon>
        <taxon>Sphingobacteriales</taxon>
        <taxon>Sphingobacteriaceae</taxon>
        <taxon>Pedobacter</taxon>
    </lineage>
</organism>
<evidence type="ECO:0008006" key="3">
    <source>
        <dbReference type="Google" id="ProtNLM"/>
    </source>
</evidence>
<comment type="caution">
    <text evidence="1">The sequence shown here is derived from an EMBL/GenBank/DDBJ whole genome shotgun (WGS) entry which is preliminary data.</text>
</comment>
<gene>
    <name evidence="1" type="ORF">GM920_09710</name>
</gene>
<proteinExistence type="predicted"/>
<dbReference type="RefSeq" id="WP_182956345.1">
    <property type="nucleotide sequence ID" value="NZ_WNXC01000002.1"/>
</dbReference>